<evidence type="ECO:0000256" key="2">
    <source>
        <dbReference type="RuleBase" id="RU004508"/>
    </source>
</evidence>
<dbReference type="PANTHER" id="PTHR30244:SF34">
    <property type="entry name" value="DTDP-4-AMINO-4,6-DIDEOXYGALACTOSE TRANSAMINASE"/>
    <property type="match status" value="1"/>
</dbReference>
<dbReference type="InterPro" id="IPR015424">
    <property type="entry name" value="PyrdxlP-dep_Trfase"/>
</dbReference>
<evidence type="ECO:0000256" key="1">
    <source>
        <dbReference type="ARBA" id="ARBA00001933"/>
    </source>
</evidence>
<dbReference type="Gene3D" id="3.40.640.10">
    <property type="entry name" value="Type I PLP-dependent aspartate aminotransferase-like (Major domain)"/>
    <property type="match status" value="1"/>
</dbReference>
<dbReference type="EMBL" id="RJKE01000001">
    <property type="protein sequence ID" value="ROO86721.1"/>
    <property type="molecule type" value="Genomic_DNA"/>
</dbReference>
<comment type="cofactor">
    <cofactor evidence="1">
        <name>pyridoxal 5'-phosphate</name>
        <dbReference type="ChEBI" id="CHEBI:597326"/>
    </cofactor>
</comment>
<dbReference type="SUPFAM" id="SSF53383">
    <property type="entry name" value="PLP-dependent transferases"/>
    <property type="match status" value="1"/>
</dbReference>
<feature type="region of interest" description="Disordered" evidence="3">
    <location>
        <begin position="172"/>
        <end position="191"/>
    </location>
</feature>
<dbReference type="GO" id="GO:0008483">
    <property type="term" value="F:transaminase activity"/>
    <property type="evidence" value="ECO:0007669"/>
    <property type="project" value="TreeGrafter"/>
</dbReference>
<keyword evidence="5" id="KW-1185">Reference proteome</keyword>
<comment type="caution">
    <text evidence="4">The sequence shown here is derived from an EMBL/GenBank/DDBJ whole genome shotgun (WGS) entry which is preliminary data.</text>
</comment>
<dbReference type="PANTHER" id="PTHR30244">
    <property type="entry name" value="TRANSAMINASE"/>
    <property type="match status" value="1"/>
</dbReference>
<gene>
    <name evidence="4" type="ORF">EDD29_4299</name>
</gene>
<accession>A0A3N1CZL0</accession>
<protein>
    <submittedName>
        <fullName evidence="4">dTDP-4-amino-4,6-dideoxygalactose transaminase</fullName>
    </submittedName>
</protein>
<comment type="similarity">
    <text evidence="2">Belongs to the DegT/DnrJ/EryC1 family.</text>
</comment>
<name>A0A3N1CZL0_9ACTN</name>
<evidence type="ECO:0000313" key="4">
    <source>
        <dbReference type="EMBL" id="ROO86721.1"/>
    </source>
</evidence>
<dbReference type="GO" id="GO:0000271">
    <property type="term" value="P:polysaccharide biosynthetic process"/>
    <property type="evidence" value="ECO:0007669"/>
    <property type="project" value="TreeGrafter"/>
</dbReference>
<evidence type="ECO:0000313" key="5">
    <source>
        <dbReference type="Proteomes" id="UP000272400"/>
    </source>
</evidence>
<keyword evidence="2" id="KW-0663">Pyridoxal phosphate</keyword>
<dbReference type="AlphaFoldDB" id="A0A3N1CZL0"/>
<dbReference type="Pfam" id="PF01041">
    <property type="entry name" value="DegT_DnrJ_EryC1"/>
    <property type="match status" value="1"/>
</dbReference>
<dbReference type="OrthoDB" id="9804264at2"/>
<dbReference type="Proteomes" id="UP000272400">
    <property type="component" value="Unassembled WGS sequence"/>
</dbReference>
<dbReference type="RefSeq" id="WP_123666096.1">
    <property type="nucleotide sequence ID" value="NZ_RJKE01000001.1"/>
</dbReference>
<proteinExistence type="inferred from homology"/>
<organism evidence="4 5">
    <name type="scientific">Actinocorallia herbida</name>
    <dbReference type="NCBI Taxonomy" id="58109"/>
    <lineage>
        <taxon>Bacteria</taxon>
        <taxon>Bacillati</taxon>
        <taxon>Actinomycetota</taxon>
        <taxon>Actinomycetes</taxon>
        <taxon>Streptosporangiales</taxon>
        <taxon>Thermomonosporaceae</taxon>
        <taxon>Actinocorallia</taxon>
    </lineage>
</organism>
<dbReference type="InterPro" id="IPR015421">
    <property type="entry name" value="PyrdxlP-dep_Trfase_major"/>
</dbReference>
<dbReference type="InterPro" id="IPR000653">
    <property type="entry name" value="DegT/StrS_aminotransferase"/>
</dbReference>
<evidence type="ECO:0000256" key="3">
    <source>
        <dbReference type="SAM" id="MobiDB-lite"/>
    </source>
</evidence>
<sequence length="305" mass="31236">MPSSEHPGAVELARRFGQPDVVFTASGSAALEVAFEVLGVGAGDEVVVPDLGCPSIAAAVVRRGAVPVFVGVGPALTLSPDDVAAALSARTRAVVAAHHYGLPCDVRGIVDTLPPGITVIEDVAQTWGTLARGRISGSVGTLAVTSFGSSKPVSLGGGGALLGPPGVLRGAVSHGDVRDRRSPRPSSPARLPVRLLDDLPAAIAAADRRLAARRAAVAAFLDSDLSAHFRLPPRPPDSSAGWTRVPLYPVGPGSAAQVPRLRRTLGGVQPMHPVPPSGLPMFQDFAKRVVRGPGRPADPFLVKIG</sequence>
<dbReference type="GO" id="GO:0030170">
    <property type="term" value="F:pyridoxal phosphate binding"/>
    <property type="evidence" value="ECO:0007669"/>
    <property type="project" value="TreeGrafter"/>
</dbReference>
<reference evidence="4 5" key="1">
    <citation type="submission" date="2018-11" db="EMBL/GenBank/DDBJ databases">
        <title>Sequencing the genomes of 1000 actinobacteria strains.</title>
        <authorList>
            <person name="Klenk H.-P."/>
        </authorList>
    </citation>
    <scope>NUCLEOTIDE SEQUENCE [LARGE SCALE GENOMIC DNA]</scope>
    <source>
        <strain evidence="4 5">DSM 44254</strain>
    </source>
</reference>